<protein>
    <recommendedName>
        <fullName evidence="7">Dioxygenase</fullName>
    </recommendedName>
</protein>
<dbReference type="EMBL" id="HBEA01019741">
    <property type="protein sequence ID" value="CAD8265500.1"/>
    <property type="molecule type" value="Transcribed_RNA"/>
</dbReference>
<accession>A0A7R9YFN9</accession>
<feature type="binding site" evidence="5">
    <location>
        <position position="343"/>
    </location>
    <ligand>
        <name>Fe cation</name>
        <dbReference type="ChEBI" id="CHEBI:24875"/>
        <note>catalytic</note>
    </ligand>
</feature>
<feature type="binding site" evidence="5">
    <location>
        <position position="225"/>
    </location>
    <ligand>
        <name>Fe cation</name>
        <dbReference type="ChEBI" id="CHEBI:24875"/>
        <note>catalytic</note>
    </ligand>
</feature>
<evidence type="ECO:0000256" key="2">
    <source>
        <dbReference type="ARBA" id="ARBA00022723"/>
    </source>
</evidence>
<dbReference type="InterPro" id="IPR004294">
    <property type="entry name" value="Carotenoid_Oase"/>
</dbReference>
<dbReference type="Pfam" id="PF03055">
    <property type="entry name" value="RPE65"/>
    <property type="match status" value="1"/>
</dbReference>
<dbReference type="GO" id="GO:0010436">
    <property type="term" value="F:carotenoid dioxygenase activity"/>
    <property type="evidence" value="ECO:0007669"/>
    <property type="project" value="TreeGrafter"/>
</dbReference>
<evidence type="ECO:0000256" key="4">
    <source>
        <dbReference type="ARBA" id="ARBA00023004"/>
    </source>
</evidence>
<comment type="similarity">
    <text evidence="1">Belongs to the carotenoid oxygenase family.</text>
</comment>
<evidence type="ECO:0000256" key="5">
    <source>
        <dbReference type="PIRSR" id="PIRSR604294-1"/>
    </source>
</evidence>
<dbReference type="GO" id="GO:0046872">
    <property type="term" value="F:metal ion binding"/>
    <property type="evidence" value="ECO:0007669"/>
    <property type="project" value="UniProtKB-KW"/>
</dbReference>
<keyword evidence="3" id="KW-0560">Oxidoreductase</keyword>
<proteinExistence type="inferred from homology"/>
<dbReference type="PROSITE" id="PS51257">
    <property type="entry name" value="PROKAR_LIPOPROTEIN"/>
    <property type="match status" value="1"/>
</dbReference>
<dbReference type="AlphaFoldDB" id="A0A7R9YFN9"/>
<organism evidence="6">
    <name type="scientific">Pinguiococcus pyrenoidosus</name>
    <dbReference type="NCBI Taxonomy" id="172671"/>
    <lineage>
        <taxon>Eukaryota</taxon>
        <taxon>Sar</taxon>
        <taxon>Stramenopiles</taxon>
        <taxon>Ochrophyta</taxon>
        <taxon>Pinguiophyceae</taxon>
        <taxon>Pinguiochrysidales</taxon>
        <taxon>Pinguiochrysidaceae</taxon>
        <taxon>Pinguiococcus</taxon>
    </lineage>
</organism>
<feature type="binding site" evidence="5">
    <location>
        <position position="536"/>
    </location>
    <ligand>
        <name>Fe cation</name>
        <dbReference type="ChEBI" id="CHEBI:24875"/>
        <note>catalytic</note>
    </ligand>
</feature>
<sequence>MRSSLCGALVPQDSDTTMRVLWTLLYSASLAACLRLPRGRVTPLRVSTVDEMPVTARETWDDAAFKRGFSTMQSEDIYEIDASLLPEELEGTFFKNGHAKFEVGEDKILHPFEGDGMVSAVTIADGKAFFRNKFVRTEGFKREQKKGRVLYRGTFATPKSGGILANIFNTESKNLANTHVLYWANKFFALYEAGKPYKVDPASLSTFGESTLGGALKKQDWFAAHYKIDPKSKTLLNFSSKAQGLDGSTITTYEFDEEFKLLQRRDISIPGWSFIHDMGITENHFVLMQPPMTFDVVPFLLGQKCAVECSEFQPTQPSMFHVIPRDGKREPVSIPAPGHFVFHVGNAFEEPDTGYIVFDQVESSESLLSIDNIDKTKPLWETTDFAKLARNTFKRYKLDPKTGRVVGSTTLYDRCSEFPVVNPEFVGRPYRYVWSSIPPTTKTNGALQGLLKMDLETSERWTWFPEEYEFLSEACYAPRKLADGSFSKEEDDGFIVTYLLNGRDMKSEFVVFDAKEIQKGPISRVPLQDFIPHGLHGTFVPGLAFDLDKAKRASKLFTMAEKNKWNEVKSDFSGLGANFLFE</sequence>
<evidence type="ECO:0000313" key="6">
    <source>
        <dbReference type="EMBL" id="CAD8265500.1"/>
    </source>
</evidence>
<gene>
    <name evidence="6" type="ORF">PPYR1160_LOCUS15003</name>
</gene>
<dbReference type="PANTHER" id="PTHR10543:SF89">
    <property type="entry name" value="CAROTENOID 9,10(9',10')-CLEAVAGE DIOXYGENASE 1"/>
    <property type="match status" value="1"/>
</dbReference>
<keyword evidence="4 5" id="KW-0408">Iron</keyword>
<evidence type="ECO:0000256" key="1">
    <source>
        <dbReference type="ARBA" id="ARBA00006787"/>
    </source>
</evidence>
<dbReference type="PANTHER" id="PTHR10543">
    <property type="entry name" value="BETA-CAROTENE DIOXYGENASE"/>
    <property type="match status" value="1"/>
</dbReference>
<evidence type="ECO:0008006" key="7">
    <source>
        <dbReference type="Google" id="ProtNLM"/>
    </source>
</evidence>
<keyword evidence="2 5" id="KW-0479">Metal-binding</keyword>
<name>A0A7R9YFN9_9STRA</name>
<dbReference type="GO" id="GO:0016121">
    <property type="term" value="P:carotene catabolic process"/>
    <property type="evidence" value="ECO:0007669"/>
    <property type="project" value="TreeGrafter"/>
</dbReference>
<feature type="binding site" evidence="5">
    <location>
        <position position="276"/>
    </location>
    <ligand>
        <name>Fe cation</name>
        <dbReference type="ChEBI" id="CHEBI:24875"/>
        <note>catalytic</note>
    </ligand>
</feature>
<comment type="cofactor">
    <cofactor evidence="5">
        <name>Fe(2+)</name>
        <dbReference type="ChEBI" id="CHEBI:29033"/>
    </cofactor>
    <text evidence="5">Binds 1 Fe(2+) ion per subunit.</text>
</comment>
<reference evidence="6" key="1">
    <citation type="submission" date="2021-01" db="EMBL/GenBank/DDBJ databases">
        <authorList>
            <person name="Corre E."/>
            <person name="Pelletier E."/>
            <person name="Niang G."/>
            <person name="Scheremetjew M."/>
            <person name="Finn R."/>
            <person name="Kale V."/>
            <person name="Holt S."/>
            <person name="Cochrane G."/>
            <person name="Meng A."/>
            <person name="Brown T."/>
            <person name="Cohen L."/>
        </authorList>
    </citation>
    <scope>NUCLEOTIDE SEQUENCE</scope>
    <source>
        <strain evidence="6">CCMP2078</strain>
    </source>
</reference>
<evidence type="ECO:0000256" key="3">
    <source>
        <dbReference type="ARBA" id="ARBA00023002"/>
    </source>
</evidence>